<sequence length="132" mass="14368">MESARWEHVELLGGLGAPSSPPRTRQQPAKDLSFEIPTGLLKLCNLFKHPPTEPIYLLATAVMSLGDVVRPLKRSDNGPQSPVEPPVLVYDSTPDTQHRDPFPDIATPEDGEGNVTDATHDIKLRAAELEPG</sequence>
<feature type="region of interest" description="Disordered" evidence="1">
    <location>
        <begin position="1"/>
        <end position="31"/>
    </location>
</feature>
<protein>
    <submittedName>
        <fullName evidence="2">Uncharacterized protein</fullName>
    </submittedName>
</protein>
<name>A0A8E2AK55_9APHY</name>
<proteinExistence type="predicted"/>
<accession>A0A8E2AK55</accession>
<dbReference type="Proteomes" id="UP000250043">
    <property type="component" value="Unassembled WGS sequence"/>
</dbReference>
<feature type="compositionally biased region" description="Basic and acidic residues" evidence="1">
    <location>
        <begin position="1"/>
        <end position="10"/>
    </location>
</feature>
<feature type="region of interest" description="Disordered" evidence="1">
    <location>
        <begin position="73"/>
        <end position="117"/>
    </location>
</feature>
<dbReference type="EMBL" id="KV722568">
    <property type="protein sequence ID" value="OCH85688.1"/>
    <property type="molecule type" value="Genomic_DNA"/>
</dbReference>
<reference evidence="2 3" key="1">
    <citation type="submission" date="2016-07" db="EMBL/GenBank/DDBJ databases">
        <title>Draft genome of the white-rot fungus Obba rivulosa 3A-2.</title>
        <authorList>
            <consortium name="DOE Joint Genome Institute"/>
            <person name="Miettinen O."/>
            <person name="Riley R."/>
            <person name="Acob R."/>
            <person name="Barry K."/>
            <person name="Cullen D."/>
            <person name="De Vries R."/>
            <person name="Hainaut M."/>
            <person name="Hatakka A."/>
            <person name="Henrissat B."/>
            <person name="Hilden K."/>
            <person name="Kuo R."/>
            <person name="Labutti K."/>
            <person name="Lipzen A."/>
            <person name="Makela M.R."/>
            <person name="Sandor L."/>
            <person name="Spatafora J.W."/>
            <person name="Grigoriev I.V."/>
            <person name="Hibbett D.S."/>
        </authorList>
    </citation>
    <scope>NUCLEOTIDE SEQUENCE [LARGE SCALE GENOMIC DNA]</scope>
    <source>
        <strain evidence="2 3">3A-2</strain>
    </source>
</reference>
<keyword evidence="3" id="KW-1185">Reference proteome</keyword>
<evidence type="ECO:0000256" key="1">
    <source>
        <dbReference type="SAM" id="MobiDB-lite"/>
    </source>
</evidence>
<evidence type="ECO:0000313" key="3">
    <source>
        <dbReference type="Proteomes" id="UP000250043"/>
    </source>
</evidence>
<organism evidence="2 3">
    <name type="scientific">Obba rivulosa</name>
    <dbReference type="NCBI Taxonomy" id="1052685"/>
    <lineage>
        <taxon>Eukaryota</taxon>
        <taxon>Fungi</taxon>
        <taxon>Dikarya</taxon>
        <taxon>Basidiomycota</taxon>
        <taxon>Agaricomycotina</taxon>
        <taxon>Agaricomycetes</taxon>
        <taxon>Polyporales</taxon>
        <taxon>Gelatoporiaceae</taxon>
        <taxon>Obba</taxon>
    </lineage>
</organism>
<evidence type="ECO:0000313" key="2">
    <source>
        <dbReference type="EMBL" id="OCH85688.1"/>
    </source>
</evidence>
<gene>
    <name evidence="2" type="ORF">OBBRIDRAFT_891005</name>
</gene>
<dbReference type="AlphaFoldDB" id="A0A8E2AK55"/>